<feature type="region of interest" description="Disordered" evidence="1">
    <location>
        <begin position="1"/>
        <end position="36"/>
    </location>
</feature>
<keyword evidence="3" id="KW-1185">Reference proteome</keyword>
<dbReference type="AlphaFoldDB" id="A0A0P0XDJ7"/>
<dbReference type="EMBL" id="AP014964">
    <property type="protein sequence ID" value="BAT04515.1"/>
    <property type="molecule type" value="Genomic_DNA"/>
</dbReference>
<reference evidence="3" key="1">
    <citation type="journal article" date="2005" name="Nature">
        <title>The map-based sequence of the rice genome.</title>
        <authorList>
            <consortium name="International rice genome sequencing project (IRGSP)"/>
            <person name="Matsumoto T."/>
            <person name="Wu J."/>
            <person name="Kanamori H."/>
            <person name="Katayose Y."/>
            <person name="Fujisawa M."/>
            <person name="Namiki N."/>
            <person name="Mizuno H."/>
            <person name="Yamamoto K."/>
            <person name="Antonio B.A."/>
            <person name="Baba T."/>
            <person name="Sakata K."/>
            <person name="Nagamura Y."/>
            <person name="Aoki H."/>
            <person name="Arikawa K."/>
            <person name="Arita K."/>
            <person name="Bito T."/>
            <person name="Chiden Y."/>
            <person name="Fujitsuka N."/>
            <person name="Fukunaka R."/>
            <person name="Hamada M."/>
            <person name="Harada C."/>
            <person name="Hayashi A."/>
            <person name="Hijishita S."/>
            <person name="Honda M."/>
            <person name="Hosokawa S."/>
            <person name="Ichikawa Y."/>
            <person name="Idonuma A."/>
            <person name="Iijima M."/>
            <person name="Ikeda M."/>
            <person name="Ikeno M."/>
            <person name="Ito K."/>
            <person name="Ito S."/>
            <person name="Ito T."/>
            <person name="Ito Y."/>
            <person name="Ito Y."/>
            <person name="Iwabuchi A."/>
            <person name="Kamiya K."/>
            <person name="Karasawa W."/>
            <person name="Kurita K."/>
            <person name="Katagiri S."/>
            <person name="Kikuta A."/>
            <person name="Kobayashi H."/>
            <person name="Kobayashi N."/>
            <person name="Machita K."/>
            <person name="Maehara T."/>
            <person name="Masukawa M."/>
            <person name="Mizubayashi T."/>
            <person name="Mukai Y."/>
            <person name="Nagasaki H."/>
            <person name="Nagata Y."/>
            <person name="Naito S."/>
            <person name="Nakashima M."/>
            <person name="Nakama Y."/>
            <person name="Nakamichi Y."/>
            <person name="Nakamura M."/>
            <person name="Meguro A."/>
            <person name="Negishi M."/>
            <person name="Ohta I."/>
            <person name="Ohta T."/>
            <person name="Okamoto M."/>
            <person name="Ono N."/>
            <person name="Saji S."/>
            <person name="Sakaguchi M."/>
            <person name="Sakai K."/>
            <person name="Shibata M."/>
            <person name="Shimokawa T."/>
            <person name="Song J."/>
            <person name="Takazaki Y."/>
            <person name="Terasawa K."/>
            <person name="Tsugane M."/>
            <person name="Tsuji K."/>
            <person name="Ueda S."/>
            <person name="Waki K."/>
            <person name="Yamagata H."/>
            <person name="Yamamoto M."/>
            <person name="Yamamoto S."/>
            <person name="Yamane H."/>
            <person name="Yoshiki S."/>
            <person name="Yoshihara R."/>
            <person name="Yukawa K."/>
            <person name="Zhong H."/>
            <person name="Yano M."/>
            <person name="Yuan Q."/>
            <person name="Ouyang S."/>
            <person name="Liu J."/>
            <person name="Jones K.M."/>
            <person name="Gansberger K."/>
            <person name="Moffat K."/>
            <person name="Hill J."/>
            <person name="Bera J."/>
            <person name="Fadrosh D."/>
            <person name="Jin S."/>
            <person name="Johri S."/>
            <person name="Kim M."/>
            <person name="Overton L."/>
            <person name="Reardon M."/>
            <person name="Tsitrin T."/>
            <person name="Vuong H."/>
            <person name="Weaver B."/>
            <person name="Ciecko A."/>
            <person name="Tallon L."/>
            <person name="Jackson J."/>
            <person name="Pai G."/>
            <person name="Aken S.V."/>
            <person name="Utterback T."/>
            <person name="Reidmuller S."/>
            <person name="Feldblyum T."/>
            <person name="Hsiao J."/>
            <person name="Zismann V."/>
            <person name="Iobst S."/>
            <person name="de Vazeille A.R."/>
            <person name="Buell C.R."/>
            <person name="Ying K."/>
            <person name="Li Y."/>
            <person name="Lu T."/>
            <person name="Huang Y."/>
            <person name="Zhao Q."/>
            <person name="Feng Q."/>
            <person name="Zhang L."/>
            <person name="Zhu J."/>
            <person name="Weng Q."/>
            <person name="Mu J."/>
            <person name="Lu Y."/>
            <person name="Fan D."/>
            <person name="Liu Y."/>
            <person name="Guan J."/>
            <person name="Zhang Y."/>
            <person name="Yu S."/>
            <person name="Liu X."/>
            <person name="Zhang Y."/>
            <person name="Hong G."/>
            <person name="Han B."/>
            <person name="Choisne N."/>
            <person name="Demange N."/>
            <person name="Orjeda G."/>
            <person name="Samain S."/>
            <person name="Cattolico L."/>
            <person name="Pelletier E."/>
            <person name="Couloux A."/>
            <person name="Segurens B."/>
            <person name="Wincker P."/>
            <person name="D'Hont A."/>
            <person name="Scarpelli C."/>
            <person name="Weissenbach J."/>
            <person name="Salanoubat M."/>
            <person name="Quetier F."/>
            <person name="Yu Y."/>
            <person name="Kim H.R."/>
            <person name="Rambo T."/>
            <person name="Currie J."/>
            <person name="Collura K."/>
            <person name="Luo M."/>
            <person name="Yang T."/>
            <person name="Ammiraju J.S.S."/>
            <person name="Engler F."/>
            <person name="Soderlund C."/>
            <person name="Wing R.A."/>
            <person name="Palmer L.E."/>
            <person name="de la Bastide M."/>
            <person name="Spiegel L."/>
            <person name="Nascimento L."/>
            <person name="Zutavern T."/>
            <person name="O'Shaughnessy A."/>
            <person name="Dike S."/>
            <person name="Dedhia N."/>
            <person name="Preston R."/>
            <person name="Balija V."/>
            <person name="McCombie W.R."/>
            <person name="Chow T."/>
            <person name="Chen H."/>
            <person name="Chung M."/>
            <person name="Chen C."/>
            <person name="Shaw J."/>
            <person name="Wu H."/>
            <person name="Hsiao K."/>
            <person name="Chao Y."/>
            <person name="Chu M."/>
            <person name="Cheng C."/>
            <person name="Hour A."/>
            <person name="Lee P."/>
            <person name="Lin S."/>
            <person name="Lin Y."/>
            <person name="Liou J."/>
            <person name="Liu S."/>
            <person name="Hsing Y."/>
            <person name="Raghuvanshi S."/>
            <person name="Mohanty A."/>
            <person name="Bharti A.K."/>
            <person name="Gaur A."/>
            <person name="Gupta V."/>
            <person name="Kumar D."/>
            <person name="Ravi V."/>
            <person name="Vij S."/>
            <person name="Kapur A."/>
            <person name="Khurana P."/>
            <person name="Khurana P."/>
            <person name="Khurana J.P."/>
            <person name="Tyagi A.K."/>
            <person name="Gaikwad K."/>
            <person name="Singh A."/>
            <person name="Dalal V."/>
            <person name="Srivastava S."/>
            <person name="Dixit A."/>
            <person name="Pal A.K."/>
            <person name="Ghazi I.A."/>
            <person name="Yadav M."/>
            <person name="Pandit A."/>
            <person name="Bhargava A."/>
            <person name="Sureshbabu K."/>
            <person name="Batra K."/>
            <person name="Sharma T.R."/>
            <person name="Mohapatra T."/>
            <person name="Singh N.K."/>
            <person name="Messing J."/>
            <person name="Nelson A.B."/>
            <person name="Fuks G."/>
            <person name="Kavchok S."/>
            <person name="Keizer G."/>
            <person name="Linton E."/>
            <person name="Llaca V."/>
            <person name="Song R."/>
            <person name="Tanyolac B."/>
            <person name="Young S."/>
            <person name="Ho-Il K."/>
            <person name="Hahn J.H."/>
            <person name="Sangsakoo G."/>
            <person name="Vanavichit A."/>
            <person name="de Mattos Luiz.A.T."/>
            <person name="Zimmer P.D."/>
            <person name="Malone G."/>
            <person name="Dellagostin O."/>
            <person name="de Oliveira A.C."/>
            <person name="Bevan M."/>
            <person name="Bancroft I."/>
            <person name="Minx P."/>
            <person name="Cordum H."/>
            <person name="Wilson R."/>
            <person name="Cheng Z."/>
            <person name="Jin W."/>
            <person name="Jiang J."/>
            <person name="Leong S.A."/>
            <person name="Iwama H."/>
            <person name="Gojobori T."/>
            <person name="Itoh T."/>
            <person name="Niimura Y."/>
            <person name="Fujii Y."/>
            <person name="Habara T."/>
            <person name="Sakai H."/>
            <person name="Sato Y."/>
            <person name="Wilson G."/>
            <person name="Kumar K."/>
            <person name="McCouch S."/>
            <person name="Juretic N."/>
            <person name="Hoen D."/>
            <person name="Wright S."/>
            <person name="Bruskiewich R."/>
            <person name="Bureau T."/>
            <person name="Miyao A."/>
            <person name="Hirochika H."/>
            <person name="Nishikawa T."/>
            <person name="Kadowaki K."/>
            <person name="Sugiura M."/>
            <person name="Burr B."/>
            <person name="Sasaki T."/>
        </authorList>
    </citation>
    <scope>NUCLEOTIDE SEQUENCE [LARGE SCALE GENOMIC DNA]</scope>
    <source>
        <strain evidence="3">cv. Nipponbare</strain>
    </source>
</reference>
<sequence length="86" mass="9853">MEKMEEKHQKSDQDFHFSDSTMAIPRERKQKGEVDPAADCLKDRWGAFYVAVESTQFHSRLHDKTFHCKALRDMEEGIPAVASGAL</sequence>
<dbReference type="Proteomes" id="UP000059680">
    <property type="component" value="Chromosome 8"/>
</dbReference>
<dbReference type="InParanoid" id="A0A0P0XDJ7"/>
<organism evidence="2 3">
    <name type="scientific">Oryza sativa subsp. japonica</name>
    <name type="common">Rice</name>
    <dbReference type="NCBI Taxonomy" id="39947"/>
    <lineage>
        <taxon>Eukaryota</taxon>
        <taxon>Viridiplantae</taxon>
        <taxon>Streptophyta</taxon>
        <taxon>Embryophyta</taxon>
        <taxon>Tracheophyta</taxon>
        <taxon>Spermatophyta</taxon>
        <taxon>Magnoliopsida</taxon>
        <taxon>Liliopsida</taxon>
        <taxon>Poales</taxon>
        <taxon>Poaceae</taxon>
        <taxon>BOP clade</taxon>
        <taxon>Oryzoideae</taxon>
        <taxon>Oryzeae</taxon>
        <taxon>Oryzinae</taxon>
        <taxon>Oryza</taxon>
        <taxon>Oryza sativa</taxon>
    </lineage>
</organism>
<reference evidence="2 3" key="2">
    <citation type="journal article" date="2013" name="Plant Cell Physiol.">
        <title>Rice Annotation Project Database (RAP-DB): an integrative and interactive database for rice genomics.</title>
        <authorList>
            <person name="Sakai H."/>
            <person name="Lee S.S."/>
            <person name="Tanaka T."/>
            <person name="Numa H."/>
            <person name="Kim J."/>
            <person name="Kawahara Y."/>
            <person name="Wakimoto H."/>
            <person name="Yang C.C."/>
            <person name="Iwamoto M."/>
            <person name="Abe T."/>
            <person name="Yamada Y."/>
            <person name="Muto A."/>
            <person name="Inokuchi H."/>
            <person name="Ikemura T."/>
            <person name="Matsumoto T."/>
            <person name="Sasaki T."/>
            <person name="Itoh T."/>
        </authorList>
    </citation>
    <scope>NUCLEOTIDE SEQUENCE [LARGE SCALE GENOMIC DNA]</scope>
    <source>
        <strain evidence="3">cv. Nipponbare</strain>
    </source>
</reference>
<name>A0A0P0XDJ7_ORYSJ</name>
<accession>A0A0P0XDJ7</accession>
<evidence type="ECO:0000256" key="1">
    <source>
        <dbReference type="SAM" id="MobiDB-lite"/>
    </source>
</evidence>
<feature type="compositionally biased region" description="Basic and acidic residues" evidence="1">
    <location>
        <begin position="25"/>
        <end position="36"/>
    </location>
</feature>
<protein>
    <submittedName>
        <fullName evidence="2">Os08g0243833 protein</fullName>
    </submittedName>
</protein>
<dbReference type="PaxDb" id="39947-A0A0P0XDJ7"/>
<dbReference type="STRING" id="39947.A0A0P0XDJ7"/>
<feature type="compositionally biased region" description="Basic and acidic residues" evidence="1">
    <location>
        <begin position="1"/>
        <end position="17"/>
    </location>
</feature>
<proteinExistence type="predicted"/>
<evidence type="ECO:0000313" key="2">
    <source>
        <dbReference type="EMBL" id="BAT04515.1"/>
    </source>
</evidence>
<evidence type="ECO:0000313" key="3">
    <source>
        <dbReference type="Proteomes" id="UP000059680"/>
    </source>
</evidence>
<reference evidence="2 3" key="3">
    <citation type="journal article" date="2013" name="Rice">
        <title>Improvement of the Oryza sativa Nipponbare reference genome using next generation sequence and optical map data.</title>
        <authorList>
            <person name="Kawahara Y."/>
            <person name="de la Bastide M."/>
            <person name="Hamilton J.P."/>
            <person name="Kanamori H."/>
            <person name="McCombie W.R."/>
            <person name="Ouyang S."/>
            <person name="Schwartz D.C."/>
            <person name="Tanaka T."/>
            <person name="Wu J."/>
            <person name="Zhou S."/>
            <person name="Childs K.L."/>
            <person name="Davidson R.M."/>
            <person name="Lin H."/>
            <person name="Quesada-Ocampo L."/>
            <person name="Vaillancourt B."/>
            <person name="Sakai H."/>
            <person name="Lee S.S."/>
            <person name="Kim J."/>
            <person name="Numa H."/>
            <person name="Itoh T."/>
            <person name="Buell C.R."/>
            <person name="Matsumoto T."/>
        </authorList>
    </citation>
    <scope>NUCLEOTIDE SEQUENCE [LARGE SCALE GENOMIC DNA]</scope>
    <source>
        <strain evidence="3">cv. Nipponbare</strain>
    </source>
</reference>
<gene>
    <name evidence="2" type="ordered locus">Os08g0243833</name>
    <name evidence="2" type="ORF">OSNPB_080243833</name>
</gene>